<dbReference type="OrthoDB" id="4326794at2"/>
<dbReference type="GO" id="GO:0000160">
    <property type="term" value="P:phosphorelay signal transduction system"/>
    <property type="evidence" value="ECO:0007669"/>
    <property type="project" value="InterPro"/>
</dbReference>
<dbReference type="Pfam" id="PF03704">
    <property type="entry name" value="BTAD"/>
    <property type="match status" value="1"/>
</dbReference>
<feature type="compositionally biased region" description="Basic and acidic residues" evidence="7">
    <location>
        <begin position="261"/>
        <end position="272"/>
    </location>
</feature>
<evidence type="ECO:0000256" key="2">
    <source>
        <dbReference type="ARBA" id="ARBA00022737"/>
    </source>
</evidence>
<dbReference type="Pfam" id="PF00931">
    <property type="entry name" value="NB-ARC"/>
    <property type="match status" value="1"/>
</dbReference>
<dbReference type="Gene3D" id="1.25.40.10">
    <property type="entry name" value="Tetratricopeptide repeat domain"/>
    <property type="match status" value="3"/>
</dbReference>
<dbReference type="EMBL" id="SMKA01000287">
    <property type="protein sequence ID" value="TDC17044.1"/>
    <property type="molecule type" value="Genomic_DNA"/>
</dbReference>
<dbReference type="SMART" id="SM01043">
    <property type="entry name" value="BTAD"/>
    <property type="match status" value="1"/>
</dbReference>
<dbReference type="GO" id="GO:0003677">
    <property type="term" value="F:DNA binding"/>
    <property type="evidence" value="ECO:0007669"/>
    <property type="project" value="UniProtKB-UniRule"/>
</dbReference>
<proteinExistence type="inferred from homology"/>
<feature type="domain" description="OmpR/PhoB-type" evidence="8">
    <location>
        <begin position="1"/>
        <end position="95"/>
    </location>
</feature>
<dbReference type="SUPFAM" id="SSF48452">
    <property type="entry name" value="TPR-like"/>
    <property type="match status" value="3"/>
</dbReference>
<dbReference type="SUPFAM" id="SSF52540">
    <property type="entry name" value="P-loop containing nucleoside triphosphate hydrolases"/>
    <property type="match status" value="1"/>
</dbReference>
<dbReference type="PRINTS" id="PR00364">
    <property type="entry name" value="DISEASERSIST"/>
</dbReference>
<dbReference type="Gene3D" id="1.10.8.430">
    <property type="entry name" value="Helical domain of apoptotic protease-activating factors"/>
    <property type="match status" value="1"/>
</dbReference>
<dbReference type="InterPro" id="IPR036388">
    <property type="entry name" value="WH-like_DNA-bd_sf"/>
</dbReference>
<dbReference type="AlphaFoldDB" id="A0A4R4P5P8"/>
<evidence type="ECO:0000256" key="5">
    <source>
        <dbReference type="ARBA" id="ARBA00023163"/>
    </source>
</evidence>
<evidence type="ECO:0000256" key="3">
    <source>
        <dbReference type="ARBA" id="ARBA00023015"/>
    </source>
</evidence>
<dbReference type="SMART" id="SM00862">
    <property type="entry name" value="Trans_reg_C"/>
    <property type="match status" value="1"/>
</dbReference>
<dbReference type="Pfam" id="PF00486">
    <property type="entry name" value="Trans_reg_C"/>
    <property type="match status" value="1"/>
</dbReference>
<name>A0A4R4P5P8_9ACTN</name>
<evidence type="ECO:0000259" key="8">
    <source>
        <dbReference type="PROSITE" id="PS51755"/>
    </source>
</evidence>
<dbReference type="InterPro" id="IPR042197">
    <property type="entry name" value="Apaf_helical"/>
</dbReference>
<dbReference type="InterPro" id="IPR001867">
    <property type="entry name" value="OmpR/PhoB-type_DNA-bd"/>
</dbReference>
<evidence type="ECO:0000256" key="7">
    <source>
        <dbReference type="SAM" id="MobiDB-lite"/>
    </source>
</evidence>
<dbReference type="Gene3D" id="3.40.50.300">
    <property type="entry name" value="P-loop containing nucleotide triphosphate hydrolases"/>
    <property type="match status" value="1"/>
</dbReference>
<dbReference type="GO" id="GO:0043531">
    <property type="term" value="F:ADP binding"/>
    <property type="evidence" value="ECO:0007669"/>
    <property type="project" value="InterPro"/>
</dbReference>
<keyword evidence="4 6" id="KW-0238">DNA-binding</keyword>
<dbReference type="Gene3D" id="1.10.10.10">
    <property type="entry name" value="Winged helix-like DNA-binding domain superfamily/Winged helix DNA-binding domain"/>
    <property type="match status" value="1"/>
</dbReference>
<keyword evidence="10" id="KW-1185">Reference proteome</keyword>
<dbReference type="Pfam" id="PF13424">
    <property type="entry name" value="TPR_12"/>
    <property type="match status" value="1"/>
</dbReference>
<protein>
    <submittedName>
        <fullName evidence="9">AfsR/SARP family transcriptional regulator</fullName>
    </submittedName>
</protein>
<dbReference type="InterPro" id="IPR005158">
    <property type="entry name" value="BTAD"/>
</dbReference>
<dbReference type="CDD" id="cd15831">
    <property type="entry name" value="BTAD"/>
    <property type="match status" value="1"/>
</dbReference>
<dbReference type="SUPFAM" id="SSF46894">
    <property type="entry name" value="C-terminal effector domain of the bipartite response regulators"/>
    <property type="match status" value="1"/>
</dbReference>
<dbReference type="SMART" id="SM00028">
    <property type="entry name" value="TPR"/>
    <property type="match status" value="5"/>
</dbReference>
<evidence type="ECO:0000313" key="9">
    <source>
        <dbReference type="EMBL" id="TDC17044.1"/>
    </source>
</evidence>
<keyword evidence="2" id="KW-0677">Repeat</keyword>
<dbReference type="InterPro" id="IPR027417">
    <property type="entry name" value="P-loop_NTPase"/>
</dbReference>
<accession>A0A4R4P5P8</accession>
<sequence>MEMRFQLLGPVEAWIGDEQVPLGGAKPRALLAALLLDAGHVVPIERLARAVWDEDPPASSRALVQTYISGLRRGLRTPAGADLIAFHPGGYAIQVPAGALDSAEFERLAGLGRLAADDLRYDEAVDAFCAALGLWRGPAFGGIGESFLRSEAAQLEELRLSVTEQRISSELALGRHEQLVGELTSLVGHHPTRERLRRDLMLAMYRLGRQADALAVYRDGRAVLVDDLGIEPGQELQSVHDAILRSDDSLLLLPPLASREPVADQRSDEQPRRTVPSQLPAAPADFTGREKEAAALADALSAGASMPIAVVSGPGGSGKSALAIHVTHRTMERYPDGQFYVELRGTSETPAEPWEVLGRILRQLGVVPAESLEERVADYRSLLAGQRVLVVLDDARDEQQVRHLVPGSAGCGLLITSRNRLVALAGASLTELDVLTTEEALELLAKIAGQDRVAAEPEAAMSIVEKCDRMPLALRIAGARLASRRAWTVALLADRLDDEHRRLDELAIGDHAVRATIELGYGQLGVQSKRVLRLLGLLGLSSFPAWLAGVMIQVSTQTGEQLLEGLVDAQLLQTEQSDALGLMRYRLHDLVRLYARERAESDESPETREQAINAVLSRWIWLLREITSAAPSGAVHLRVEYSLAAPADPSVTRPVLADPNAWFDVEQDSLVRGVELASALDLDEIAVQLASALCDSFFVSDNRFDAWSRSHTAALTVARRLGNVYGEAVLLAESGQLSYEQDNFAQAREYFSQSLSMFRIANDRRGEAASLTGLGMACREQGYLPESLHFLNGAERLWTELADDGAVAHVNRVSGSVHLEKGDYQAAWQQLADALWFYRKINSVRGEGMTLRTMALYHRARGELDRADETGAQALAIFETIGDRLMTAYALQTQGKTWLRMGRHREARRPLEEALRSCEVLADRFGVAFTLRALGELDLAEGALQDARARLAEAIALYETLDLPLWRARTLRDLAAVREGLGDADRAKELRSEALEVFGTYGAREHEELSATGL</sequence>
<dbReference type="InterPro" id="IPR002182">
    <property type="entry name" value="NB-ARC"/>
</dbReference>
<dbReference type="InterPro" id="IPR051677">
    <property type="entry name" value="AfsR-DnrI-RedD_regulator"/>
</dbReference>
<evidence type="ECO:0000256" key="1">
    <source>
        <dbReference type="ARBA" id="ARBA00005820"/>
    </source>
</evidence>
<dbReference type="PROSITE" id="PS51755">
    <property type="entry name" value="OMPR_PHOB"/>
    <property type="match status" value="1"/>
</dbReference>
<feature type="DNA-binding region" description="OmpR/PhoB-type" evidence="6">
    <location>
        <begin position="1"/>
        <end position="95"/>
    </location>
</feature>
<reference evidence="9 10" key="1">
    <citation type="submission" date="2019-03" db="EMBL/GenBank/DDBJ databases">
        <title>Draft genome sequences of novel Actinobacteria.</title>
        <authorList>
            <person name="Sahin N."/>
            <person name="Ay H."/>
            <person name="Saygin H."/>
        </authorList>
    </citation>
    <scope>NUCLEOTIDE SEQUENCE [LARGE SCALE GENOMIC DNA]</scope>
    <source>
        <strain evidence="9 10">JCM 30547</strain>
    </source>
</reference>
<evidence type="ECO:0000256" key="4">
    <source>
        <dbReference type="ARBA" id="ARBA00023125"/>
    </source>
</evidence>
<gene>
    <name evidence="9" type="ORF">E1261_37795</name>
</gene>
<dbReference type="InterPro" id="IPR016032">
    <property type="entry name" value="Sig_transdc_resp-reg_C-effctor"/>
</dbReference>
<evidence type="ECO:0000256" key="6">
    <source>
        <dbReference type="PROSITE-ProRule" id="PRU01091"/>
    </source>
</evidence>
<comment type="similarity">
    <text evidence="1">Belongs to the AfsR/DnrI/RedD regulatory family.</text>
</comment>
<keyword evidence="3" id="KW-0805">Transcription regulation</keyword>
<dbReference type="InterPro" id="IPR019734">
    <property type="entry name" value="TPR_rpt"/>
</dbReference>
<dbReference type="PANTHER" id="PTHR35807:SF1">
    <property type="entry name" value="TRANSCRIPTIONAL REGULATOR REDD"/>
    <property type="match status" value="1"/>
</dbReference>
<dbReference type="GO" id="GO:0006355">
    <property type="term" value="P:regulation of DNA-templated transcription"/>
    <property type="evidence" value="ECO:0007669"/>
    <property type="project" value="InterPro"/>
</dbReference>
<organism evidence="9 10">
    <name type="scientific">Kribbella albertanoniae</name>
    <dbReference type="NCBI Taxonomy" id="1266829"/>
    <lineage>
        <taxon>Bacteria</taxon>
        <taxon>Bacillati</taxon>
        <taxon>Actinomycetota</taxon>
        <taxon>Actinomycetes</taxon>
        <taxon>Propionibacteriales</taxon>
        <taxon>Kribbellaceae</taxon>
        <taxon>Kribbella</taxon>
    </lineage>
</organism>
<feature type="region of interest" description="Disordered" evidence="7">
    <location>
        <begin position="259"/>
        <end position="283"/>
    </location>
</feature>
<comment type="caution">
    <text evidence="9">The sequence shown here is derived from an EMBL/GenBank/DDBJ whole genome shotgun (WGS) entry which is preliminary data.</text>
</comment>
<dbReference type="InterPro" id="IPR011990">
    <property type="entry name" value="TPR-like_helical_dom_sf"/>
</dbReference>
<keyword evidence="5" id="KW-0804">Transcription</keyword>
<dbReference type="Proteomes" id="UP000295075">
    <property type="component" value="Unassembled WGS sequence"/>
</dbReference>
<dbReference type="PANTHER" id="PTHR35807">
    <property type="entry name" value="TRANSCRIPTIONAL REGULATOR REDD-RELATED"/>
    <property type="match status" value="1"/>
</dbReference>
<evidence type="ECO:0000313" key="10">
    <source>
        <dbReference type="Proteomes" id="UP000295075"/>
    </source>
</evidence>